<dbReference type="PANTHER" id="PTHR42718">
    <property type="entry name" value="MAJOR FACILITATOR SUPERFAMILY MULTIDRUG TRANSPORTER MFSC"/>
    <property type="match status" value="1"/>
</dbReference>
<evidence type="ECO:0000256" key="2">
    <source>
        <dbReference type="ARBA" id="ARBA00008537"/>
    </source>
</evidence>
<dbReference type="GO" id="GO:0005886">
    <property type="term" value="C:plasma membrane"/>
    <property type="evidence" value="ECO:0007669"/>
    <property type="project" value="UniProtKB-SubCell"/>
</dbReference>
<dbReference type="Gene3D" id="1.20.1720.10">
    <property type="entry name" value="Multidrug resistance protein D"/>
    <property type="match status" value="1"/>
</dbReference>
<evidence type="ECO:0000256" key="7">
    <source>
        <dbReference type="ARBA" id="ARBA00023136"/>
    </source>
</evidence>
<dbReference type="InterPro" id="IPR036259">
    <property type="entry name" value="MFS_trans_sf"/>
</dbReference>
<dbReference type="InterPro" id="IPR020846">
    <property type="entry name" value="MFS_dom"/>
</dbReference>
<feature type="transmembrane region" description="Helical" evidence="8">
    <location>
        <begin position="73"/>
        <end position="97"/>
    </location>
</feature>
<proteinExistence type="inferred from homology"/>
<organism evidence="10 11">
    <name type="scientific">Limosilactobacillus ingluviei DSM 15946</name>
    <dbReference type="NCBI Taxonomy" id="1423760"/>
    <lineage>
        <taxon>Bacteria</taxon>
        <taxon>Bacillati</taxon>
        <taxon>Bacillota</taxon>
        <taxon>Bacilli</taxon>
        <taxon>Lactobacillales</taxon>
        <taxon>Lactobacillaceae</taxon>
        <taxon>Limosilactobacillus</taxon>
    </lineage>
</organism>
<evidence type="ECO:0000313" key="11">
    <source>
        <dbReference type="Proteomes" id="UP000050816"/>
    </source>
</evidence>
<dbReference type="Gene3D" id="1.20.1250.20">
    <property type="entry name" value="MFS general substrate transporter like domains"/>
    <property type="match status" value="1"/>
</dbReference>
<dbReference type="RefSeq" id="WP_056953786.1">
    <property type="nucleotide sequence ID" value="NZ_AZFK01000015.1"/>
</dbReference>
<feature type="transmembrane region" description="Helical" evidence="8">
    <location>
        <begin position="326"/>
        <end position="347"/>
    </location>
</feature>
<feature type="transmembrane region" description="Helical" evidence="8">
    <location>
        <begin position="261"/>
        <end position="282"/>
    </location>
</feature>
<dbReference type="Pfam" id="PF07690">
    <property type="entry name" value="MFS_1"/>
    <property type="match status" value="1"/>
</dbReference>
<evidence type="ECO:0000256" key="4">
    <source>
        <dbReference type="ARBA" id="ARBA00022475"/>
    </source>
</evidence>
<feature type="transmembrane region" description="Helical" evidence="8">
    <location>
        <begin position="359"/>
        <end position="377"/>
    </location>
</feature>
<sequence>MTKRQRLVLGIMVFGCFFGVMCSTMTDVALPVLMKVFGISSARVQWVTNGYLLVNALMIPVSAYLIKRYSYRNLFLGFTIIFALGTLVGAMAPSFWLVVVGRMIQALGAGVMMPLVNVLAMTFADKHHRGRVMGLVGLAFNFSPIIGPTVAGFILDYLSWRYLFILLLPFTLLSLLLAWLVMPHVAKVEQQAFNVVGLVTCSFALLCMLMGLSDLGTKPLFSWAVLGNLLLGLGIWLVFVLTQRQSDHPFLNLNVLANWQYALAIGINGLVVATMFGNTILLPLLLQDVMKESAVVTGLVILPGALSTGLLSPVSGRFFDRYPARWLITYGIAVDLLGTAMQAFLGVHAGPIEVALWQWVRQFGIVMILIPIQTHALSQLSKSLLPDGVAVFNTTRQIFASFGMALVVAMVNLTDHRYSVGTSRVGIQVGFLTCFILLVIAIILGQGLRTERR</sequence>
<evidence type="ECO:0000259" key="9">
    <source>
        <dbReference type="PROSITE" id="PS50850"/>
    </source>
</evidence>
<dbReference type="InterPro" id="IPR004638">
    <property type="entry name" value="EmrB-like"/>
</dbReference>
<dbReference type="PANTHER" id="PTHR42718:SF9">
    <property type="entry name" value="MAJOR FACILITATOR SUPERFAMILY MULTIDRUG TRANSPORTER MFSC"/>
    <property type="match status" value="1"/>
</dbReference>
<keyword evidence="7 8" id="KW-0472">Membrane</keyword>
<feature type="transmembrane region" description="Helical" evidence="8">
    <location>
        <begin position="425"/>
        <end position="445"/>
    </location>
</feature>
<dbReference type="GO" id="GO:0022857">
    <property type="term" value="F:transmembrane transporter activity"/>
    <property type="evidence" value="ECO:0007669"/>
    <property type="project" value="InterPro"/>
</dbReference>
<evidence type="ECO:0000256" key="3">
    <source>
        <dbReference type="ARBA" id="ARBA00022448"/>
    </source>
</evidence>
<dbReference type="PROSITE" id="PS50850">
    <property type="entry name" value="MFS"/>
    <property type="match status" value="1"/>
</dbReference>
<dbReference type="AlphaFoldDB" id="A0A0R1UEG7"/>
<name>A0A0R1UEG7_9LACO</name>
<feature type="transmembrane region" description="Helical" evidence="8">
    <location>
        <begin position="160"/>
        <end position="181"/>
    </location>
</feature>
<protein>
    <submittedName>
        <fullName evidence="10">Multidrug transporter</fullName>
    </submittedName>
</protein>
<dbReference type="EMBL" id="AZFK01000015">
    <property type="protein sequence ID" value="KRL91799.1"/>
    <property type="molecule type" value="Genomic_DNA"/>
</dbReference>
<keyword evidence="3" id="KW-0813">Transport</keyword>
<evidence type="ECO:0000256" key="5">
    <source>
        <dbReference type="ARBA" id="ARBA00022692"/>
    </source>
</evidence>
<evidence type="ECO:0000256" key="8">
    <source>
        <dbReference type="SAM" id="Phobius"/>
    </source>
</evidence>
<dbReference type="SUPFAM" id="SSF103473">
    <property type="entry name" value="MFS general substrate transporter"/>
    <property type="match status" value="1"/>
</dbReference>
<keyword evidence="4" id="KW-1003">Cell membrane</keyword>
<dbReference type="InterPro" id="IPR011701">
    <property type="entry name" value="MFS"/>
</dbReference>
<keyword evidence="6 8" id="KW-1133">Transmembrane helix</keyword>
<comment type="subcellular location">
    <subcellularLocation>
        <location evidence="1">Cell membrane</location>
        <topology evidence="1">Multi-pass membrane protein</topology>
    </subcellularLocation>
</comment>
<evidence type="ECO:0000256" key="1">
    <source>
        <dbReference type="ARBA" id="ARBA00004651"/>
    </source>
</evidence>
<gene>
    <name evidence="10" type="ORF">FC43_GL000669</name>
</gene>
<dbReference type="Proteomes" id="UP000050816">
    <property type="component" value="Unassembled WGS sequence"/>
</dbReference>
<feature type="domain" description="Major facilitator superfamily (MFS) profile" evidence="9">
    <location>
        <begin position="8"/>
        <end position="453"/>
    </location>
</feature>
<feature type="transmembrane region" description="Helical" evidence="8">
    <location>
        <begin position="46"/>
        <end position="66"/>
    </location>
</feature>
<dbReference type="PRINTS" id="PR01036">
    <property type="entry name" value="TCRTETB"/>
</dbReference>
<dbReference type="NCBIfam" id="TIGR00711">
    <property type="entry name" value="efflux_EmrB"/>
    <property type="match status" value="1"/>
</dbReference>
<feature type="transmembrane region" description="Helical" evidence="8">
    <location>
        <begin position="135"/>
        <end position="154"/>
    </location>
</feature>
<comment type="caution">
    <text evidence="10">The sequence shown here is derived from an EMBL/GenBank/DDBJ whole genome shotgun (WGS) entry which is preliminary data.</text>
</comment>
<keyword evidence="5 8" id="KW-0812">Transmembrane</keyword>
<comment type="similarity">
    <text evidence="2">Belongs to the major facilitator superfamily. EmrB family.</text>
</comment>
<feature type="transmembrane region" description="Helical" evidence="8">
    <location>
        <begin position="193"/>
        <end position="213"/>
    </location>
</feature>
<evidence type="ECO:0000313" key="10">
    <source>
        <dbReference type="EMBL" id="KRL91799.1"/>
    </source>
</evidence>
<feature type="transmembrane region" description="Helical" evidence="8">
    <location>
        <begin position="219"/>
        <end position="241"/>
    </location>
</feature>
<feature type="transmembrane region" description="Helical" evidence="8">
    <location>
        <begin position="103"/>
        <end position="123"/>
    </location>
</feature>
<accession>A0A0R1UEG7</accession>
<feature type="transmembrane region" description="Helical" evidence="8">
    <location>
        <begin position="389"/>
        <end position="413"/>
    </location>
</feature>
<reference evidence="10 11" key="1">
    <citation type="journal article" date="2015" name="Genome Announc.">
        <title>Expanding the biotechnology potential of lactobacilli through comparative genomics of 213 strains and associated genera.</title>
        <authorList>
            <person name="Sun Z."/>
            <person name="Harris H.M."/>
            <person name="McCann A."/>
            <person name="Guo C."/>
            <person name="Argimon S."/>
            <person name="Zhang W."/>
            <person name="Yang X."/>
            <person name="Jeffery I.B."/>
            <person name="Cooney J.C."/>
            <person name="Kagawa T.F."/>
            <person name="Liu W."/>
            <person name="Song Y."/>
            <person name="Salvetti E."/>
            <person name="Wrobel A."/>
            <person name="Rasinkangas P."/>
            <person name="Parkhill J."/>
            <person name="Rea M.C."/>
            <person name="O'Sullivan O."/>
            <person name="Ritari J."/>
            <person name="Douillard F.P."/>
            <person name="Paul Ross R."/>
            <person name="Yang R."/>
            <person name="Briner A.E."/>
            <person name="Felis G.E."/>
            <person name="de Vos W.M."/>
            <person name="Barrangou R."/>
            <person name="Klaenhammer T.R."/>
            <person name="Caufield P.W."/>
            <person name="Cui Y."/>
            <person name="Zhang H."/>
            <person name="O'Toole P.W."/>
        </authorList>
    </citation>
    <scope>NUCLEOTIDE SEQUENCE [LARGE SCALE GENOMIC DNA]</scope>
    <source>
        <strain evidence="10 11">DSM 15946</strain>
    </source>
</reference>
<feature type="transmembrane region" description="Helical" evidence="8">
    <location>
        <begin position="294"/>
        <end position="314"/>
    </location>
</feature>
<dbReference type="PATRIC" id="fig|1423760.3.peg.691"/>
<evidence type="ECO:0000256" key="6">
    <source>
        <dbReference type="ARBA" id="ARBA00022989"/>
    </source>
</evidence>